<comment type="subcellular location">
    <subcellularLocation>
        <location evidence="1">Cell inner membrane</location>
        <topology evidence="1">Multi-pass membrane protein</topology>
    </subcellularLocation>
    <subcellularLocation>
        <location evidence="13">Cell membrane</location>
        <topology evidence="13">Multi-pass membrane protein</topology>
    </subcellularLocation>
</comment>
<accession>A0ABS0AWX5</accession>
<name>A0ABS0AWX5_9BACT</name>
<evidence type="ECO:0000256" key="3">
    <source>
        <dbReference type="ARBA" id="ARBA00015325"/>
    </source>
</evidence>
<dbReference type="Pfam" id="PF02096">
    <property type="entry name" value="60KD_IMP"/>
    <property type="match status" value="1"/>
</dbReference>
<dbReference type="PANTHER" id="PTHR12428:SF65">
    <property type="entry name" value="CYTOCHROME C OXIDASE ASSEMBLY PROTEIN COX18, MITOCHONDRIAL"/>
    <property type="match status" value="1"/>
</dbReference>
<comment type="similarity">
    <text evidence="2 13">Belongs to the OXA1/ALB3/YidC family. Type 1 subfamily.</text>
</comment>
<evidence type="ECO:0000256" key="5">
    <source>
        <dbReference type="ARBA" id="ARBA00022475"/>
    </source>
</evidence>
<evidence type="ECO:0000256" key="6">
    <source>
        <dbReference type="ARBA" id="ARBA00022692"/>
    </source>
</evidence>
<feature type="coiled-coil region" evidence="14">
    <location>
        <begin position="44"/>
        <end position="71"/>
    </location>
</feature>
<feature type="transmembrane region" description="Helical" evidence="13">
    <location>
        <begin position="770"/>
        <end position="791"/>
    </location>
</feature>
<feature type="transmembrane region" description="Helical" evidence="13">
    <location>
        <begin position="585"/>
        <end position="611"/>
    </location>
</feature>
<evidence type="ECO:0000256" key="12">
    <source>
        <dbReference type="ARBA" id="ARBA00033342"/>
    </source>
</evidence>
<dbReference type="InterPro" id="IPR001708">
    <property type="entry name" value="YidC/ALB3/OXA1/COX18"/>
</dbReference>
<keyword evidence="6 13" id="KW-0812">Transmembrane</keyword>
<reference evidence="16 17" key="1">
    <citation type="submission" date="2020-01" db="EMBL/GenBank/DDBJ databases">
        <title>Draft genome sequence of Cand. Neptunochlamydia vexilliferae K9.</title>
        <authorList>
            <person name="Schulz F."/>
            <person name="Koestlbacher S."/>
            <person name="Wascher F."/>
            <person name="Pizzetti I."/>
            <person name="Horn M."/>
        </authorList>
    </citation>
    <scope>NUCLEOTIDE SEQUENCE [LARGE SCALE GENOMIC DNA]</scope>
    <source>
        <strain evidence="16 17">K9</strain>
    </source>
</reference>
<evidence type="ECO:0000256" key="13">
    <source>
        <dbReference type="HAMAP-Rule" id="MF_01810"/>
    </source>
</evidence>
<evidence type="ECO:0000256" key="10">
    <source>
        <dbReference type="ARBA" id="ARBA00023186"/>
    </source>
</evidence>
<feature type="transmembrane region" description="Helical" evidence="13">
    <location>
        <begin position="667"/>
        <end position="687"/>
    </location>
</feature>
<evidence type="ECO:0000256" key="11">
    <source>
        <dbReference type="ARBA" id="ARBA00033245"/>
    </source>
</evidence>
<proteinExistence type="inferred from homology"/>
<evidence type="ECO:0000256" key="9">
    <source>
        <dbReference type="ARBA" id="ARBA00023136"/>
    </source>
</evidence>
<feature type="transmembrane region" description="Helical" evidence="13">
    <location>
        <begin position="722"/>
        <end position="742"/>
    </location>
</feature>
<comment type="caution">
    <text evidence="16">The sequence shown here is derived from an EMBL/GenBank/DDBJ whole genome shotgun (WGS) entry which is preliminary data.</text>
</comment>
<feature type="domain" description="Membrane insertase YidC/Oxa/ALB C-terminal" evidence="15">
    <location>
        <begin position="600"/>
        <end position="805"/>
    </location>
</feature>
<evidence type="ECO:0000256" key="1">
    <source>
        <dbReference type="ARBA" id="ARBA00004429"/>
    </source>
</evidence>
<dbReference type="Gene3D" id="2.70.98.90">
    <property type="match status" value="1"/>
</dbReference>
<keyword evidence="8 13" id="KW-1133">Transmembrane helix</keyword>
<evidence type="ECO:0000313" key="17">
    <source>
        <dbReference type="Proteomes" id="UP001194714"/>
    </source>
</evidence>
<comment type="function">
    <text evidence="13">Required for the insertion and/or proper folding and/or complex formation of integral membrane proteins into the membrane. Involved in integration of membrane proteins that insert both dependently and independently of the Sec translocase complex, as well as at least some lipoproteins. Aids folding of multispanning membrane proteins.</text>
</comment>
<dbReference type="EMBL" id="JAAEJV010000002">
    <property type="protein sequence ID" value="MBF5058640.1"/>
    <property type="molecule type" value="Genomic_DNA"/>
</dbReference>
<protein>
    <recommendedName>
        <fullName evidence="3 13">Membrane protein insertase YidC</fullName>
    </recommendedName>
    <alternativeName>
        <fullName evidence="12 13">Foldase YidC</fullName>
    </alternativeName>
    <alternativeName>
        <fullName evidence="11 13">Membrane integrase YidC</fullName>
    </alternativeName>
    <alternativeName>
        <fullName evidence="13">Membrane protein YidC</fullName>
    </alternativeName>
</protein>
<evidence type="ECO:0000256" key="14">
    <source>
        <dbReference type="SAM" id="Coils"/>
    </source>
</evidence>
<keyword evidence="17" id="KW-1185">Reference proteome</keyword>
<evidence type="ECO:0000256" key="7">
    <source>
        <dbReference type="ARBA" id="ARBA00022927"/>
    </source>
</evidence>
<keyword evidence="9 13" id="KW-0472">Membrane</keyword>
<dbReference type="HAMAP" id="MF_01810">
    <property type="entry name" value="YidC_type1"/>
    <property type="match status" value="1"/>
</dbReference>
<dbReference type="InterPro" id="IPR038221">
    <property type="entry name" value="YidC_periplasmic_sf"/>
</dbReference>
<keyword evidence="5 13" id="KW-1003">Cell membrane</keyword>
<dbReference type="InterPro" id="IPR028055">
    <property type="entry name" value="YidC/Oxa/ALB_C"/>
</dbReference>
<evidence type="ECO:0000259" key="15">
    <source>
        <dbReference type="Pfam" id="PF02096"/>
    </source>
</evidence>
<gene>
    <name evidence="13" type="primary">yidC</name>
    <name evidence="16" type="ORF">NEPTK9_000137</name>
</gene>
<dbReference type="InterPro" id="IPR019998">
    <property type="entry name" value="Membr_insert_YidC"/>
</dbReference>
<comment type="subunit">
    <text evidence="13">Interacts with the Sec translocase complex via SecD. Specifically interacts with transmembrane segments of nascent integral membrane proteins during membrane integration.</text>
</comment>
<dbReference type="Proteomes" id="UP001194714">
    <property type="component" value="Unassembled WGS sequence"/>
</dbReference>
<sequence length="828" mass="94625">MFIPLWYSGALILNKRLTSTMNKRFVIFVLSMTVVLFFVNQYFTDQKQKEYDAQQQQKEELTEERLLSKEENIAARRARPQDLPLVQVYSDGEERQPLTWGAVAGERSYFVTSWEKNWPQSVIIGGQSARLVETDDHFALYTTSHQPEIDSVYLPELGTHDVQVVTFSEEGPLVTLGEYDDGQLFFPSVIPQKNGIVLYRVDGQYLPVGIWSGTFIPLIKLTNFTPLVHYRVEQAPLQKMTDQDFFVLENETMQVVFSNLGGAIAEINLPFRSEHDEESVVLPINFDRIIKKRYTANSHFPSRIYETVEQGQMVTKQPAKGGYYPLLRRGIEPGSGVPPYEVPPRFYAFNTLSEDPETAQAIYKVVDFNETMIRFEASFPNRRIIKTYSFPKEGSAKAPYCLDVSIKVDGDTRGLWVGSGVPEVELISGNPAPTLKFSTVQNSKRVVEKLSLPKLSTTMSAIQPDWISNSNGYFTLIMDPVTQIGTGFQANNIPGNLDPTRITMIDSQHDLYPASKYPGYEIHMPLRRTSEPMEFRFYAGPTDKNILTLVSNTLTNPVTGYSPKYTETQSFHGWFSFISEPFAKFLYFILDFFHMITGSWGFSIILLTVVLRIMMYPLNAWSIKSTLRLQEISPQLQKLQAKHKKEGKKDPKKAQMEMMAFYKENKINPFGGCLPLIIQMPFLFGMFDLLKSTFPLRGASFIPGWIDNLTAPDVVFSWSYPIPFIGTSFHLLPVLLGVVMFFQQKMAAAQNKNKGPLTEQQQQQQKMGRIMTIVFTFLFYKFPSGLNLYWLSSMSLQILQQWYMAKRQAKGKKGSREILVKPKKNLPR</sequence>
<dbReference type="PRINTS" id="PR01900">
    <property type="entry name" value="YIDCPROTEIN"/>
</dbReference>
<feature type="transmembrane region" description="Helical" evidence="13">
    <location>
        <begin position="25"/>
        <end position="43"/>
    </location>
</feature>
<dbReference type="InterPro" id="IPR047196">
    <property type="entry name" value="YidC_ALB_C"/>
</dbReference>
<evidence type="ECO:0000256" key="2">
    <source>
        <dbReference type="ARBA" id="ARBA00010527"/>
    </source>
</evidence>
<evidence type="ECO:0000256" key="4">
    <source>
        <dbReference type="ARBA" id="ARBA00022448"/>
    </source>
</evidence>
<keyword evidence="7 13" id="KW-0653">Protein transport</keyword>
<dbReference type="NCBIfam" id="TIGR03592">
    <property type="entry name" value="yidC_oxa1_cterm"/>
    <property type="match status" value="1"/>
</dbReference>
<evidence type="ECO:0000313" key="16">
    <source>
        <dbReference type="EMBL" id="MBF5058640.1"/>
    </source>
</evidence>
<dbReference type="NCBIfam" id="NF002168">
    <property type="entry name" value="PRK01001.1"/>
    <property type="match status" value="1"/>
</dbReference>
<keyword evidence="10 13" id="KW-0143">Chaperone</keyword>
<evidence type="ECO:0000256" key="8">
    <source>
        <dbReference type="ARBA" id="ARBA00022989"/>
    </source>
</evidence>
<keyword evidence="4 13" id="KW-0813">Transport</keyword>
<organism evidence="16 17">
    <name type="scientific">Candidatus Neptunichlamydia vexilliferae</name>
    <dbReference type="NCBI Taxonomy" id="1651774"/>
    <lineage>
        <taxon>Bacteria</taxon>
        <taxon>Pseudomonadati</taxon>
        <taxon>Chlamydiota</taxon>
        <taxon>Chlamydiia</taxon>
        <taxon>Parachlamydiales</taxon>
        <taxon>Simkaniaceae</taxon>
        <taxon>Candidatus Neptunichlamydia</taxon>
    </lineage>
</organism>
<dbReference type="CDD" id="cd20070">
    <property type="entry name" value="5TM_YidC_Alb3"/>
    <property type="match status" value="1"/>
</dbReference>
<dbReference type="PANTHER" id="PTHR12428">
    <property type="entry name" value="OXA1"/>
    <property type="match status" value="1"/>
</dbReference>
<keyword evidence="14" id="KW-0175">Coiled coil</keyword>